<dbReference type="NCBIfam" id="TIGR00778">
    <property type="entry name" value="ahpD_dom"/>
    <property type="match status" value="1"/>
</dbReference>
<evidence type="ECO:0000313" key="2">
    <source>
        <dbReference type="EMBL" id="SDD86000.1"/>
    </source>
</evidence>
<dbReference type="GO" id="GO:0051920">
    <property type="term" value="F:peroxiredoxin activity"/>
    <property type="evidence" value="ECO:0007669"/>
    <property type="project" value="InterPro"/>
</dbReference>
<dbReference type="EMBL" id="FNAK01000003">
    <property type="protein sequence ID" value="SDD86000.1"/>
    <property type="molecule type" value="Genomic_DNA"/>
</dbReference>
<dbReference type="PANTHER" id="PTHR35446">
    <property type="entry name" value="SI:CH211-175M2.5"/>
    <property type="match status" value="1"/>
</dbReference>
<gene>
    <name evidence="2" type="ORF">SAMN04488071_1505</name>
</gene>
<dbReference type="RefSeq" id="WP_068302246.1">
    <property type="nucleotide sequence ID" value="NZ_FNAK01000003.1"/>
</dbReference>
<dbReference type="PANTHER" id="PTHR35446:SF3">
    <property type="entry name" value="CMD DOMAIN-CONTAINING PROTEIN"/>
    <property type="match status" value="1"/>
</dbReference>
<accession>A0A1G6Y6L3</accession>
<sequence length="186" mass="19657">MFPTHSIDSAPAGSKETLAAIEKGYGFLPNLAGKLAEAPTALKGFVSLAGIFSGNDTTLSPLEQQIVLVATSAENGCDYCTAAHGMLAHKSGLGRDDVSAAQSGLPLSDPKQEALRAFTTIIVEKRGWAGEDEIQSFLDAGYTRAQVLEVVIGVAVKTITNYVNHMTKPELNVQFADYAVTRQAAE</sequence>
<keyword evidence="2" id="KW-0560">Oxidoreductase</keyword>
<dbReference type="InterPro" id="IPR004675">
    <property type="entry name" value="AhpD_core"/>
</dbReference>
<name>A0A1G6Y6L3_9PROT</name>
<dbReference type="Pfam" id="PF02627">
    <property type="entry name" value="CMD"/>
    <property type="match status" value="1"/>
</dbReference>
<dbReference type="InterPro" id="IPR029032">
    <property type="entry name" value="AhpD-like"/>
</dbReference>
<dbReference type="Proteomes" id="UP000183685">
    <property type="component" value="Unassembled WGS sequence"/>
</dbReference>
<keyword evidence="2" id="KW-0575">Peroxidase</keyword>
<evidence type="ECO:0000313" key="3">
    <source>
        <dbReference type="Proteomes" id="UP000183685"/>
    </source>
</evidence>
<keyword evidence="3" id="KW-1185">Reference proteome</keyword>
<feature type="domain" description="Carboxymuconolactone decarboxylase-like" evidence="1">
    <location>
        <begin position="50"/>
        <end position="101"/>
    </location>
</feature>
<dbReference type="STRING" id="637679.GCA_001550055_01186"/>
<protein>
    <submittedName>
        <fullName evidence="2">Uncharacterized peroxidase-related enzyme</fullName>
    </submittedName>
</protein>
<dbReference type="AlphaFoldDB" id="A0A1G6Y6L3"/>
<organism evidence="2 3">
    <name type="scientific">Kordiimonas lacus</name>
    <dbReference type="NCBI Taxonomy" id="637679"/>
    <lineage>
        <taxon>Bacteria</taxon>
        <taxon>Pseudomonadati</taxon>
        <taxon>Pseudomonadota</taxon>
        <taxon>Alphaproteobacteria</taxon>
        <taxon>Kordiimonadales</taxon>
        <taxon>Kordiimonadaceae</taxon>
        <taxon>Kordiimonas</taxon>
    </lineage>
</organism>
<dbReference type="SUPFAM" id="SSF69118">
    <property type="entry name" value="AhpD-like"/>
    <property type="match status" value="1"/>
</dbReference>
<dbReference type="InterPro" id="IPR003779">
    <property type="entry name" value="CMD-like"/>
</dbReference>
<evidence type="ECO:0000259" key="1">
    <source>
        <dbReference type="Pfam" id="PF02627"/>
    </source>
</evidence>
<dbReference type="Gene3D" id="1.20.1290.10">
    <property type="entry name" value="AhpD-like"/>
    <property type="match status" value="1"/>
</dbReference>
<reference evidence="2 3" key="1">
    <citation type="submission" date="2016-10" db="EMBL/GenBank/DDBJ databases">
        <authorList>
            <person name="de Groot N.N."/>
        </authorList>
    </citation>
    <scope>NUCLEOTIDE SEQUENCE [LARGE SCALE GENOMIC DNA]</scope>
    <source>
        <strain evidence="2 3">CGMCC 1.9109</strain>
    </source>
</reference>
<proteinExistence type="predicted"/>